<protein>
    <submittedName>
        <fullName evidence="1">Uncharacterized protein</fullName>
    </submittedName>
</protein>
<accession>A0A010S6I3</accession>
<organism evidence="1 2">
    <name type="scientific">Colletotrichum fioriniae PJ7</name>
    <dbReference type="NCBI Taxonomy" id="1445577"/>
    <lineage>
        <taxon>Eukaryota</taxon>
        <taxon>Fungi</taxon>
        <taxon>Dikarya</taxon>
        <taxon>Ascomycota</taxon>
        <taxon>Pezizomycotina</taxon>
        <taxon>Sordariomycetes</taxon>
        <taxon>Hypocreomycetidae</taxon>
        <taxon>Glomerellales</taxon>
        <taxon>Glomerellaceae</taxon>
        <taxon>Colletotrichum</taxon>
        <taxon>Colletotrichum acutatum species complex</taxon>
    </lineage>
</organism>
<dbReference type="EMBL" id="JARH01000457">
    <property type="protein sequence ID" value="EXF80258.1"/>
    <property type="molecule type" value="Genomic_DNA"/>
</dbReference>
<evidence type="ECO:0000313" key="1">
    <source>
        <dbReference type="EMBL" id="EXF80258.1"/>
    </source>
</evidence>
<sequence>MATERTVAVQLTEDWTLEKAYLAFLFHPSTHPFREVKKNTKAWLHINQKIDGHDGNEWAIITPLKTTSEGLVEMFPGDHSRVEIPYQLLRAGLRVVKDWGTKDIEFFRVAQKFTTTYFKQNDMLICDGLGATLPDLITVKLATFSAQHGFKAASPTYTIHSSYVVYGYEKADNCVNNRHVVKRRASRMN</sequence>
<proteinExistence type="predicted"/>
<dbReference type="Proteomes" id="UP000020467">
    <property type="component" value="Unassembled WGS sequence"/>
</dbReference>
<keyword evidence="2" id="KW-1185">Reference proteome</keyword>
<dbReference type="KEGG" id="cfj:CFIO01_11147"/>
<dbReference type="OrthoDB" id="4839157at2759"/>
<dbReference type="AlphaFoldDB" id="A0A010S6I3"/>
<name>A0A010S6I3_9PEZI</name>
<comment type="caution">
    <text evidence="1">The sequence shown here is derived from an EMBL/GenBank/DDBJ whole genome shotgun (WGS) entry which is preliminary data.</text>
</comment>
<reference evidence="1 2" key="1">
    <citation type="submission" date="2014-02" db="EMBL/GenBank/DDBJ databases">
        <title>The genome sequence of Colletotrichum fioriniae PJ7.</title>
        <authorList>
            <person name="Baroncelli R."/>
            <person name="Thon M.R."/>
        </authorList>
    </citation>
    <scope>NUCLEOTIDE SEQUENCE [LARGE SCALE GENOMIC DNA]</scope>
    <source>
        <strain evidence="1 2">PJ7</strain>
    </source>
</reference>
<evidence type="ECO:0000313" key="2">
    <source>
        <dbReference type="Proteomes" id="UP000020467"/>
    </source>
</evidence>
<dbReference type="HOGENOM" id="CLU_1475060_0_0_1"/>
<gene>
    <name evidence="1" type="ORF">CFIO01_11147</name>
</gene>